<feature type="transmembrane region" description="Helical" evidence="6">
    <location>
        <begin position="249"/>
        <end position="271"/>
    </location>
</feature>
<keyword evidence="4 6" id="KW-1133">Transmembrane helix</keyword>
<dbReference type="OrthoDB" id="9814237at2"/>
<dbReference type="PANTHER" id="PTHR43124">
    <property type="entry name" value="PURINE EFFLUX PUMP PBUE"/>
    <property type="match status" value="1"/>
</dbReference>
<evidence type="ECO:0000256" key="3">
    <source>
        <dbReference type="ARBA" id="ARBA00022692"/>
    </source>
</evidence>
<gene>
    <name evidence="8" type="ORF">C1877_05760</name>
</gene>
<feature type="transmembrane region" description="Helical" evidence="6">
    <location>
        <begin position="21"/>
        <end position="47"/>
    </location>
</feature>
<evidence type="ECO:0000313" key="8">
    <source>
        <dbReference type="EMBL" id="RDB65629.1"/>
    </source>
</evidence>
<keyword evidence="5 6" id="KW-0472">Membrane</keyword>
<dbReference type="PROSITE" id="PS50850">
    <property type="entry name" value="MFS"/>
    <property type="match status" value="1"/>
</dbReference>
<evidence type="ECO:0000256" key="5">
    <source>
        <dbReference type="ARBA" id="ARBA00023136"/>
    </source>
</evidence>
<organism evidence="8 9">
    <name type="scientific">Gordonibacter pamelaeae</name>
    <dbReference type="NCBI Taxonomy" id="471189"/>
    <lineage>
        <taxon>Bacteria</taxon>
        <taxon>Bacillati</taxon>
        <taxon>Actinomycetota</taxon>
        <taxon>Coriobacteriia</taxon>
        <taxon>Eggerthellales</taxon>
        <taxon>Eggerthellaceae</taxon>
        <taxon>Gordonibacter</taxon>
    </lineage>
</organism>
<dbReference type="SUPFAM" id="SSF103473">
    <property type="entry name" value="MFS general substrate transporter"/>
    <property type="match status" value="1"/>
</dbReference>
<keyword evidence="3 6" id="KW-0812">Transmembrane</keyword>
<dbReference type="PANTHER" id="PTHR43124:SF3">
    <property type="entry name" value="CHLORAMPHENICOL EFFLUX PUMP RV0191"/>
    <property type="match status" value="1"/>
</dbReference>
<feature type="transmembrane region" description="Helical" evidence="6">
    <location>
        <begin position="307"/>
        <end position="325"/>
    </location>
</feature>
<dbReference type="InterPro" id="IPR036259">
    <property type="entry name" value="MFS_trans_sf"/>
</dbReference>
<evidence type="ECO:0000256" key="6">
    <source>
        <dbReference type="SAM" id="Phobius"/>
    </source>
</evidence>
<sequence>MVGRGGSVVARTKENTRQGIVSLPVIALTTLSFALGCSEFIVVGILPDIAGSLAVDITLVGNLVGLFAGVYAIGTPVLAIATARVPKFRLLMSLCAVFAIGNVATALAPTYEVLMVARVLTASVSGAACTVSMTFVADIAAPGARPKVIAIIFAGFSVASVLGVPLGTAIAQALGWHAAFWVICALLAATISVLVRVLPHDGAKGAPAADAAARRAEAGRPRDTGPAAFLLSQLAVFKDARVRLNASQILLSMAGLYVYYTYLSPLLVQVIGVPEAALPLALAAYGAMAILSNLSAGVVADRWGQRALPAVYGVLAALLAVLPATTSAGPVAGIANCLAIAYVTALHNSQVQVLFMEVAEEAYPQALNFASSLNPTFYNIGIAAGSLVGGALLAQTGTYAWLGPAGAVLALAACACAVRLNHVVRARTR</sequence>
<feature type="transmembrane region" description="Helical" evidence="6">
    <location>
        <begin position="277"/>
        <end position="300"/>
    </location>
</feature>
<feature type="transmembrane region" description="Helical" evidence="6">
    <location>
        <begin position="115"/>
        <end position="136"/>
    </location>
</feature>
<evidence type="ECO:0000259" key="7">
    <source>
        <dbReference type="PROSITE" id="PS50850"/>
    </source>
</evidence>
<dbReference type="Proteomes" id="UP000254000">
    <property type="component" value="Unassembled WGS sequence"/>
</dbReference>
<dbReference type="InterPro" id="IPR050189">
    <property type="entry name" value="MFS_Efflux_Transporters"/>
</dbReference>
<dbReference type="Gene3D" id="1.20.1250.20">
    <property type="entry name" value="MFS general substrate transporter like domains"/>
    <property type="match status" value="1"/>
</dbReference>
<dbReference type="Pfam" id="PF07690">
    <property type="entry name" value="MFS_1"/>
    <property type="match status" value="1"/>
</dbReference>
<dbReference type="InterPro" id="IPR011701">
    <property type="entry name" value="MFS"/>
</dbReference>
<feature type="transmembrane region" description="Helical" evidence="6">
    <location>
        <begin position="178"/>
        <end position="198"/>
    </location>
</feature>
<reference evidence="8 9" key="1">
    <citation type="journal article" date="2018" name="Elife">
        <title>Discovery and characterization of a prevalent human gut bacterial enzyme sufficient for the inactivation of a family of plant toxins.</title>
        <authorList>
            <person name="Koppel N."/>
            <person name="Bisanz J.E."/>
            <person name="Pandelia M.E."/>
            <person name="Turnbaugh P.J."/>
            <person name="Balskus E.P."/>
        </authorList>
    </citation>
    <scope>NUCLEOTIDE SEQUENCE [LARGE SCALE GENOMIC DNA]</scope>
    <source>
        <strain evidence="8 9">3C</strain>
    </source>
</reference>
<dbReference type="GO" id="GO:0022857">
    <property type="term" value="F:transmembrane transporter activity"/>
    <property type="evidence" value="ECO:0007669"/>
    <property type="project" value="InterPro"/>
</dbReference>
<evidence type="ECO:0000256" key="4">
    <source>
        <dbReference type="ARBA" id="ARBA00022989"/>
    </source>
</evidence>
<keyword evidence="9" id="KW-1185">Reference proteome</keyword>
<comment type="caution">
    <text evidence="8">The sequence shown here is derived from an EMBL/GenBank/DDBJ whole genome shotgun (WGS) entry which is preliminary data.</text>
</comment>
<dbReference type="AlphaFoldDB" id="A0A369M429"/>
<dbReference type="EMBL" id="PPTS01000003">
    <property type="protein sequence ID" value="RDB65629.1"/>
    <property type="molecule type" value="Genomic_DNA"/>
</dbReference>
<proteinExistence type="predicted"/>
<protein>
    <submittedName>
        <fullName evidence="8">MFS transporter</fullName>
    </submittedName>
</protein>
<dbReference type="InterPro" id="IPR020846">
    <property type="entry name" value="MFS_dom"/>
</dbReference>
<comment type="subcellular location">
    <subcellularLocation>
        <location evidence="1">Cell membrane</location>
        <topology evidence="1">Multi-pass membrane protein</topology>
    </subcellularLocation>
</comment>
<evidence type="ECO:0000256" key="1">
    <source>
        <dbReference type="ARBA" id="ARBA00004651"/>
    </source>
</evidence>
<name>A0A369M429_9ACTN</name>
<evidence type="ECO:0000313" key="9">
    <source>
        <dbReference type="Proteomes" id="UP000254000"/>
    </source>
</evidence>
<feature type="transmembrane region" description="Helical" evidence="6">
    <location>
        <begin position="88"/>
        <end position="109"/>
    </location>
</feature>
<feature type="transmembrane region" description="Helical" evidence="6">
    <location>
        <begin position="148"/>
        <end position="172"/>
    </location>
</feature>
<feature type="transmembrane region" description="Helical" evidence="6">
    <location>
        <begin position="400"/>
        <end position="420"/>
    </location>
</feature>
<dbReference type="GO" id="GO:0005886">
    <property type="term" value="C:plasma membrane"/>
    <property type="evidence" value="ECO:0007669"/>
    <property type="project" value="UniProtKB-SubCell"/>
</dbReference>
<feature type="domain" description="Major facilitator superfamily (MFS) profile" evidence="7">
    <location>
        <begin position="24"/>
        <end position="429"/>
    </location>
</feature>
<feature type="transmembrane region" description="Helical" evidence="6">
    <location>
        <begin position="59"/>
        <end position="81"/>
    </location>
</feature>
<accession>A0A369M429</accession>
<keyword evidence="2" id="KW-1003">Cell membrane</keyword>
<dbReference type="CDD" id="cd17324">
    <property type="entry name" value="MFS_NepI_like"/>
    <property type="match status" value="1"/>
</dbReference>
<evidence type="ECO:0000256" key="2">
    <source>
        <dbReference type="ARBA" id="ARBA00022475"/>
    </source>
</evidence>